<dbReference type="GeneID" id="85323465"/>
<dbReference type="Proteomes" id="UP001172101">
    <property type="component" value="Unassembled WGS sequence"/>
</dbReference>
<organism evidence="1 2">
    <name type="scientific">Lasiosphaeria miniovina</name>
    <dbReference type="NCBI Taxonomy" id="1954250"/>
    <lineage>
        <taxon>Eukaryota</taxon>
        <taxon>Fungi</taxon>
        <taxon>Dikarya</taxon>
        <taxon>Ascomycota</taxon>
        <taxon>Pezizomycotina</taxon>
        <taxon>Sordariomycetes</taxon>
        <taxon>Sordariomycetidae</taxon>
        <taxon>Sordariales</taxon>
        <taxon>Lasiosphaeriaceae</taxon>
        <taxon>Lasiosphaeria</taxon>
    </lineage>
</organism>
<sequence length="153" mass="16701">MPGLNRSAATPPPDKNALTTAEFVKFDIDYTEDPGVGGPFNGRQHEPFKNIHYLKSYKVSIDGAVSPDKYYTHASRQPVIIGARFVKPDGSLFRGAELYVFALLVSDTGRRVAVELRDDGYGSLASFLDDDREQKPKAGTGTSGGCRLMSSRL</sequence>
<dbReference type="EMBL" id="JAUIRO010000005">
    <property type="protein sequence ID" value="KAK0713956.1"/>
    <property type="molecule type" value="Genomic_DNA"/>
</dbReference>
<evidence type="ECO:0000313" key="2">
    <source>
        <dbReference type="Proteomes" id="UP001172101"/>
    </source>
</evidence>
<proteinExistence type="predicted"/>
<evidence type="ECO:0000313" key="1">
    <source>
        <dbReference type="EMBL" id="KAK0713956.1"/>
    </source>
</evidence>
<keyword evidence="2" id="KW-1185">Reference proteome</keyword>
<comment type="caution">
    <text evidence="1">The sequence shown here is derived from an EMBL/GenBank/DDBJ whole genome shotgun (WGS) entry which is preliminary data.</text>
</comment>
<accession>A0AA40ADP3</accession>
<dbReference type="AlphaFoldDB" id="A0AA40ADP3"/>
<gene>
    <name evidence="1" type="ORF">B0T26DRAFT_678228</name>
</gene>
<protein>
    <submittedName>
        <fullName evidence="1">Uncharacterized protein</fullName>
    </submittedName>
</protein>
<reference evidence="1" key="1">
    <citation type="submission" date="2023-06" db="EMBL/GenBank/DDBJ databases">
        <title>Genome-scale phylogeny and comparative genomics of the fungal order Sordariales.</title>
        <authorList>
            <consortium name="Lawrence Berkeley National Laboratory"/>
            <person name="Hensen N."/>
            <person name="Bonometti L."/>
            <person name="Westerberg I."/>
            <person name="Brannstrom I.O."/>
            <person name="Guillou S."/>
            <person name="Cros-Aarteil S."/>
            <person name="Calhoun S."/>
            <person name="Haridas S."/>
            <person name="Kuo A."/>
            <person name="Mondo S."/>
            <person name="Pangilinan J."/>
            <person name="Riley R."/>
            <person name="LaButti K."/>
            <person name="Andreopoulos B."/>
            <person name="Lipzen A."/>
            <person name="Chen C."/>
            <person name="Yanf M."/>
            <person name="Daum C."/>
            <person name="Ng V."/>
            <person name="Clum A."/>
            <person name="Steindorff A."/>
            <person name="Ohm R."/>
            <person name="Martin F."/>
            <person name="Silar P."/>
            <person name="Natvig D."/>
            <person name="Lalanne C."/>
            <person name="Gautier V."/>
            <person name="Ament-velasquez S.L."/>
            <person name="Kruys A."/>
            <person name="Hutchinson M.I."/>
            <person name="Powell A.J."/>
            <person name="Barry K."/>
            <person name="Miller A.N."/>
            <person name="Grigoriev I.V."/>
            <person name="Debuchy R."/>
            <person name="Gladieux P."/>
            <person name="Thoren M.H."/>
            <person name="Johannesson H."/>
        </authorList>
    </citation>
    <scope>NUCLEOTIDE SEQUENCE</scope>
    <source>
        <strain evidence="1">SMH2392-1A</strain>
    </source>
</reference>
<name>A0AA40ADP3_9PEZI</name>
<dbReference type="RefSeq" id="XP_060295278.1">
    <property type="nucleotide sequence ID" value="XM_060440195.1"/>
</dbReference>